<evidence type="ECO:0000256" key="2">
    <source>
        <dbReference type="PROSITE-ProRule" id="PRU00047"/>
    </source>
</evidence>
<dbReference type="OrthoDB" id="3025757at2759"/>
<evidence type="ECO:0000256" key="1">
    <source>
        <dbReference type="ARBA" id="ARBA00022664"/>
    </source>
</evidence>
<dbReference type="SUPFAM" id="SSF57756">
    <property type="entry name" value="Retrovirus zinc finger-like domains"/>
    <property type="match status" value="1"/>
</dbReference>
<keyword evidence="2" id="KW-0479">Metal-binding</keyword>
<dbReference type="InterPro" id="IPR054722">
    <property type="entry name" value="PolX-like_BBD"/>
</dbReference>
<keyword evidence="2" id="KW-0863">Zinc-finger</keyword>
<reference evidence="5" key="1">
    <citation type="journal article" date="2017" name="Nat. Ecol. Evol.">
        <title>Genome expansion and lineage-specific genetic innovations in the forest pathogenic fungi Armillaria.</title>
        <authorList>
            <person name="Sipos G."/>
            <person name="Prasanna A.N."/>
            <person name="Walter M.C."/>
            <person name="O'Connor E."/>
            <person name="Balint B."/>
            <person name="Krizsan K."/>
            <person name="Kiss B."/>
            <person name="Hess J."/>
            <person name="Varga T."/>
            <person name="Slot J."/>
            <person name="Riley R."/>
            <person name="Boka B."/>
            <person name="Rigling D."/>
            <person name="Barry K."/>
            <person name="Lee J."/>
            <person name="Mihaltcheva S."/>
            <person name="LaButti K."/>
            <person name="Lipzen A."/>
            <person name="Waldron R."/>
            <person name="Moloney N.M."/>
            <person name="Sperisen C."/>
            <person name="Kredics L."/>
            <person name="Vagvoelgyi C."/>
            <person name="Patrignani A."/>
            <person name="Fitzpatrick D."/>
            <person name="Nagy I."/>
            <person name="Doyle S."/>
            <person name="Anderson J.B."/>
            <person name="Grigoriev I.V."/>
            <person name="Gueldener U."/>
            <person name="Muensterkoetter M."/>
            <person name="Nagy L.G."/>
        </authorList>
    </citation>
    <scope>NUCLEOTIDE SEQUENCE [LARGE SCALE GENOMIC DNA]</scope>
    <source>
        <strain evidence="5">C18/9</strain>
    </source>
</reference>
<protein>
    <recommendedName>
        <fullName evidence="3">CCHC-type domain-containing protein</fullName>
    </recommendedName>
</protein>
<dbReference type="AlphaFoldDB" id="A0A284R6L4"/>
<sequence length="182" mass="20454">MTLAVHRKKKFNLKITCYGCEETGHIRTNCPNGKKNSRKLWKRKGKGQTQAHVAKSDSDEEDYAFCIADVVLTSFSRISWLGDSGATRHIVKNRLYFSDYIETTGHEVISIGKSKGLGKGIVKIKMVERGKTTSVTLKDYIHCPKAPFNLISLGCITDAGFELKFKESWMDIILPLSCLQHV</sequence>
<dbReference type="EMBL" id="FUEG01000005">
    <property type="protein sequence ID" value="SJL04342.1"/>
    <property type="molecule type" value="Genomic_DNA"/>
</dbReference>
<organism evidence="4 5">
    <name type="scientific">Armillaria ostoyae</name>
    <name type="common">Armillaria root rot fungus</name>
    <dbReference type="NCBI Taxonomy" id="47428"/>
    <lineage>
        <taxon>Eukaryota</taxon>
        <taxon>Fungi</taxon>
        <taxon>Dikarya</taxon>
        <taxon>Basidiomycota</taxon>
        <taxon>Agaricomycotina</taxon>
        <taxon>Agaricomycetes</taxon>
        <taxon>Agaricomycetidae</taxon>
        <taxon>Agaricales</taxon>
        <taxon>Marasmiineae</taxon>
        <taxon>Physalacriaceae</taxon>
        <taxon>Armillaria</taxon>
    </lineage>
</organism>
<dbReference type="GO" id="GO:0003676">
    <property type="term" value="F:nucleic acid binding"/>
    <property type="evidence" value="ECO:0007669"/>
    <property type="project" value="InterPro"/>
</dbReference>
<dbReference type="SMART" id="SM00343">
    <property type="entry name" value="ZnF_C2HC"/>
    <property type="match status" value="1"/>
</dbReference>
<dbReference type="Proteomes" id="UP000219338">
    <property type="component" value="Unassembled WGS sequence"/>
</dbReference>
<keyword evidence="2" id="KW-0862">Zinc</keyword>
<dbReference type="InterPro" id="IPR036875">
    <property type="entry name" value="Znf_CCHC_sf"/>
</dbReference>
<keyword evidence="1" id="KW-0507">mRNA processing</keyword>
<gene>
    <name evidence="4" type="ORF">ARMOST_07708</name>
</gene>
<dbReference type="PANTHER" id="PTHR47592">
    <property type="entry name" value="PBF68 PROTEIN"/>
    <property type="match status" value="1"/>
</dbReference>
<feature type="domain" description="CCHC-type" evidence="3">
    <location>
        <begin position="17"/>
        <end position="32"/>
    </location>
</feature>
<keyword evidence="5" id="KW-1185">Reference proteome</keyword>
<dbReference type="PROSITE" id="PS50158">
    <property type="entry name" value="ZF_CCHC"/>
    <property type="match status" value="1"/>
</dbReference>
<name>A0A284R6L4_ARMOS</name>
<dbReference type="InterPro" id="IPR001878">
    <property type="entry name" value="Znf_CCHC"/>
</dbReference>
<evidence type="ECO:0000259" key="3">
    <source>
        <dbReference type="PROSITE" id="PS50158"/>
    </source>
</evidence>
<dbReference type="GO" id="GO:0008270">
    <property type="term" value="F:zinc ion binding"/>
    <property type="evidence" value="ECO:0007669"/>
    <property type="project" value="UniProtKB-KW"/>
</dbReference>
<dbReference type="GO" id="GO:0006397">
    <property type="term" value="P:mRNA processing"/>
    <property type="evidence" value="ECO:0007669"/>
    <property type="project" value="UniProtKB-KW"/>
</dbReference>
<dbReference type="PANTHER" id="PTHR47592:SF27">
    <property type="entry name" value="OS08G0421700 PROTEIN"/>
    <property type="match status" value="1"/>
</dbReference>
<evidence type="ECO:0000313" key="5">
    <source>
        <dbReference type="Proteomes" id="UP000219338"/>
    </source>
</evidence>
<dbReference type="Gene3D" id="4.10.60.10">
    <property type="entry name" value="Zinc finger, CCHC-type"/>
    <property type="match status" value="1"/>
</dbReference>
<evidence type="ECO:0000313" key="4">
    <source>
        <dbReference type="EMBL" id="SJL04342.1"/>
    </source>
</evidence>
<accession>A0A284R6L4</accession>
<proteinExistence type="predicted"/>
<dbReference type="STRING" id="47428.A0A284R6L4"/>
<dbReference type="Pfam" id="PF22936">
    <property type="entry name" value="Pol_BBD"/>
    <property type="match status" value="1"/>
</dbReference>